<evidence type="ECO:0000313" key="2">
    <source>
        <dbReference type="Proteomes" id="UP000515512"/>
    </source>
</evidence>
<keyword evidence="2" id="KW-1185">Reference proteome</keyword>
<protein>
    <submittedName>
        <fullName evidence="1">Uncharacterized protein</fullName>
    </submittedName>
</protein>
<dbReference type="RefSeq" id="WP_181578773.1">
    <property type="nucleotide sequence ID" value="NZ_CP059399.1"/>
</dbReference>
<accession>A0A7D6ZK37</accession>
<organism evidence="1 2">
    <name type="scientific">Nocardia huaxiensis</name>
    <dbReference type="NCBI Taxonomy" id="2755382"/>
    <lineage>
        <taxon>Bacteria</taxon>
        <taxon>Bacillati</taxon>
        <taxon>Actinomycetota</taxon>
        <taxon>Actinomycetes</taxon>
        <taxon>Mycobacteriales</taxon>
        <taxon>Nocardiaceae</taxon>
        <taxon>Nocardia</taxon>
    </lineage>
</organism>
<proteinExistence type="predicted"/>
<dbReference type="KEGG" id="nhu:H0264_18970"/>
<dbReference type="EMBL" id="CP059399">
    <property type="protein sequence ID" value="QLY27565.1"/>
    <property type="molecule type" value="Genomic_DNA"/>
</dbReference>
<sequence length="64" mass="7207">MPAIDHVMSAFVRGVRTRYMHARITSGHVTETAADHWGAVSDQVTLLRARTAWCTRLATDRLLE</sequence>
<dbReference type="Proteomes" id="UP000515512">
    <property type="component" value="Chromosome"/>
</dbReference>
<name>A0A7D6ZK37_9NOCA</name>
<reference evidence="1 2" key="1">
    <citation type="submission" date="2020-07" db="EMBL/GenBank/DDBJ databases">
        <authorList>
            <person name="Zhuang K."/>
            <person name="Ran Y."/>
        </authorList>
    </citation>
    <scope>NUCLEOTIDE SEQUENCE [LARGE SCALE GENOMIC DNA]</scope>
    <source>
        <strain evidence="1 2">WCH-YHL-001</strain>
    </source>
</reference>
<evidence type="ECO:0000313" key="1">
    <source>
        <dbReference type="EMBL" id="QLY27565.1"/>
    </source>
</evidence>
<dbReference type="AlphaFoldDB" id="A0A7D6ZK37"/>
<gene>
    <name evidence="1" type="ORF">H0264_18970</name>
</gene>